<evidence type="ECO:0000313" key="2">
    <source>
        <dbReference type="EMBL" id="RHY00436.1"/>
    </source>
</evidence>
<feature type="transmembrane region" description="Helical" evidence="1">
    <location>
        <begin position="57"/>
        <end position="75"/>
    </location>
</feature>
<dbReference type="EMBL" id="QUTB01005659">
    <property type="protein sequence ID" value="RHY54135.1"/>
    <property type="molecule type" value="Genomic_DNA"/>
</dbReference>
<evidence type="ECO:0000313" key="10">
    <source>
        <dbReference type="Proteomes" id="UP000283543"/>
    </source>
</evidence>
<evidence type="ECO:0000313" key="4">
    <source>
        <dbReference type="EMBL" id="RHY54135.1"/>
    </source>
</evidence>
<dbReference type="EMBL" id="QUTE01009467">
    <property type="protein sequence ID" value="RHZ18640.1"/>
    <property type="molecule type" value="Genomic_DNA"/>
</dbReference>
<proteinExistence type="predicted"/>
<name>A0A397CLD2_APHAT</name>
<keyword evidence="1" id="KW-1133">Transmembrane helix</keyword>
<evidence type="ECO:0000313" key="5">
    <source>
        <dbReference type="EMBL" id="RHY84849.1"/>
    </source>
</evidence>
<evidence type="ECO:0000313" key="7">
    <source>
        <dbReference type="Proteomes" id="UP000265427"/>
    </source>
</evidence>
<dbReference type="Proteomes" id="UP000265427">
    <property type="component" value="Unassembled WGS sequence"/>
</dbReference>
<evidence type="ECO:0000313" key="8">
    <source>
        <dbReference type="Proteomes" id="UP000265716"/>
    </source>
</evidence>
<dbReference type="EMBL" id="QUSZ01008432">
    <property type="protein sequence ID" value="RHY00436.1"/>
    <property type="molecule type" value="Genomic_DNA"/>
</dbReference>
<feature type="transmembrane region" description="Helical" evidence="1">
    <location>
        <begin position="28"/>
        <end position="50"/>
    </location>
</feature>
<accession>A0A397CLD2</accession>
<reference evidence="7 8" key="1">
    <citation type="submission" date="2018-08" db="EMBL/GenBank/DDBJ databases">
        <title>Aphanomyces genome sequencing and annotation.</title>
        <authorList>
            <person name="Minardi D."/>
            <person name="Oidtmann B."/>
            <person name="Van Der Giezen M."/>
            <person name="Studholme D.J."/>
        </authorList>
    </citation>
    <scope>NUCLEOTIDE SEQUENCE [LARGE SCALE GENOMIC DNA]</scope>
    <source>
        <strain evidence="6 9">197901</strain>
        <strain evidence="5 11">FDL457</strain>
        <strain evidence="2 7">Kv</strain>
        <strain evidence="3 8">SA</strain>
        <strain evidence="4 10">Si</strain>
    </source>
</reference>
<organism evidence="3 8">
    <name type="scientific">Aphanomyces astaci</name>
    <name type="common">Crayfish plague agent</name>
    <dbReference type="NCBI Taxonomy" id="112090"/>
    <lineage>
        <taxon>Eukaryota</taxon>
        <taxon>Sar</taxon>
        <taxon>Stramenopiles</taxon>
        <taxon>Oomycota</taxon>
        <taxon>Saprolegniomycetes</taxon>
        <taxon>Saprolegniales</taxon>
        <taxon>Verrucalvaceae</taxon>
        <taxon>Aphanomyces</taxon>
    </lineage>
</organism>
<dbReference type="Proteomes" id="UP000286510">
    <property type="component" value="Unassembled WGS sequence"/>
</dbReference>
<evidence type="ECO:0000313" key="9">
    <source>
        <dbReference type="Proteomes" id="UP000266196"/>
    </source>
</evidence>
<dbReference type="AlphaFoldDB" id="A0A397CLD2"/>
<comment type="caution">
    <text evidence="3">The sequence shown here is derived from an EMBL/GenBank/DDBJ whole genome shotgun (WGS) entry which is preliminary data.</text>
</comment>
<sequence>MGLPNRSALSDDIRDYVLNKIQASPDSVVWPVVYLLLSFSSLVATIVGLVYLIGSGLLPPAAMTMYLVFLCWQAVSKLPNITPSIAASSPILVPSAIIGAFTVSWT</sequence>
<gene>
    <name evidence="5" type="ORF">DYB26_005356</name>
    <name evidence="6" type="ORF">DYB31_004505</name>
    <name evidence="4" type="ORF">DYB34_009355</name>
    <name evidence="2" type="ORF">DYB36_001226</name>
    <name evidence="3" type="ORF">DYB38_009171</name>
</gene>
<evidence type="ECO:0000313" key="11">
    <source>
        <dbReference type="Proteomes" id="UP000286510"/>
    </source>
</evidence>
<dbReference type="VEuPathDB" id="FungiDB:H257_04967"/>
<dbReference type="EMBL" id="QUTC01007177">
    <property type="protein sequence ID" value="RHY48768.1"/>
    <property type="molecule type" value="Genomic_DNA"/>
</dbReference>
<dbReference type="Proteomes" id="UP000265716">
    <property type="component" value="Unassembled WGS sequence"/>
</dbReference>
<dbReference type="Proteomes" id="UP000283543">
    <property type="component" value="Unassembled WGS sequence"/>
</dbReference>
<keyword evidence="1" id="KW-0472">Membrane</keyword>
<feature type="transmembrane region" description="Helical" evidence="1">
    <location>
        <begin position="81"/>
        <end position="103"/>
    </location>
</feature>
<keyword evidence="1" id="KW-0812">Transmembrane</keyword>
<evidence type="ECO:0000313" key="3">
    <source>
        <dbReference type="EMBL" id="RHY48768.1"/>
    </source>
</evidence>
<evidence type="ECO:0000313" key="6">
    <source>
        <dbReference type="EMBL" id="RHZ18640.1"/>
    </source>
</evidence>
<evidence type="ECO:0000256" key="1">
    <source>
        <dbReference type="SAM" id="Phobius"/>
    </source>
</evidence>
<protein>
    <submittedName>
        <fullName evidence="3">Uncharacterized protein</fullName>
    </submittedName>
</protein>
<dbReference type="EMBL" id="QUTF01024518">
    <property type="protein sequence ID" value="RHY84849.1"/>
    <property type="molecule type" value="Genomic_DNA"/>
</dbReference>
<dbReference type="Proteomes" id="UP000266196">
    <property type="component" value="Unassembled WGS sequence"/>
</dbReference>